<organism evidence="2 3">
    <name type="scientific">Clostridium tagluense</name>
    <dbReference type="NCBI Taxonomy" id="360422"/>
    <lineage>
        <taxon>Bacteria</taxon>
        <taxon>Bacillati</taxon>
        <taxon>Bacillota</taxon>
        <taxon>Clostridia</taxon>
        <taxon>Eubacteriales</taxon>
        <taxon>Clostridiaceae</taxon>
        <taxon>Clostridium</taxon>
    </lineage>
</organism>
<dbReference type="Proteomes" id="UP000287872">
    <property type="component" value="Unassembled WGS sequence"/>
</dbReference>
<reference evidence="2 3" key="1">
    <citation type="submission" date="2018-11" db="EMBL/GenBank/DDBJ databases">
        <title>Genome sequencing and assembly of Clostridium tagluense strain A121.</title>
        <authorList>
            <person name="Murakami T."/>
            <person name="Segawa T."/>
            <person name="Shcherbakova V.A."/>
            <person name="Mori H."/>
            <person name="Yoshimura Y."/>
        </authorList>
    </citation>
    <scope>NUCLEOTIDE SEQUENCE [LARGE SCALE GENOMIC DNA]</scope>
    <source>
        <strain evidence="2 3">A121</strain>
    </source>
</reference>
<keyword evidence="1" id="KW-0732">Signal</keyword>
<keyword evidence="3" id="KW-1185">Reference proteome</keyword>
<evidence type="ECO:0000256" key="1">
    <source>
        <dbReference type="SAM" id="SignalP"/>
    </source>
</evidence>
<dbReference type="InterPro" id="IPR011990">
    <property type="entry name" value="TPR-like_helical_dom_sf"/>
</dbReference>
<dbReference type="OrthoDB" id="1925762at2"/>
<comment type="caution">
    <text evidence="2">The sequence shown here is derived from an EMBL/GenBank/DDBJ whole genome shotgun (WGS) entry which is preliminary data.</text>
</comment>
<dbReference type="PROSITE" id="PS51257">
    <property type="entry name" value="PROKAR_LIPOPROTEIN"/>
    <property type="match status" value="1"/>
</dbReference>
<evidence type="ECO:0000313" key="2">
    <source>
        <dbReference type="EMBL" id="GCD11442.1"/>
    </source>
</evidence>
<dbReference type="Gene3D" id="1.25.40.10">
    <property type="entry name" value="Tetratricopeptide repeat domain"/>
    <property type="match status" value="1"/>
</dbReference>
<evidence type="ECO:0000313" key="3">
    <source>
        <dbReference type="Proteomes" id="UP000287872"/>
    </source>
</evidence>
<dbReference type="AlphaFoldDB" id="A0A401UPH6"/>
<evidence type="ECO:0008006" key="4">
    <source>
        <dbReference type="Google" id="ProtNLM"/>
    </source>
</evidence>
<dbReference type="RefSeq" id="WP_125003266.1">
    <property type="nucleotide sequence ID" value="NZ_BHYK01000018.1"/>
</dbReference>
<sequence length="395" mass="45131">MNRKSILTLSLVASLMFTGGCSVPSPSEVIVSPKILESQVKKEDINSIAKQFLPIKSKLVDVSKIATGKPVIKVDLDNDKKDEIIGFFNTPQSFQNGFVVIKEKEGKWNKIYEHKGQGNEILKSEFIDMYGKDKKTLLFGNLISTNGRAIYNLFTFNDDKINKVDLGIWNKMEVVSASLENDKKGFVFAGWSLYLPYKCYGVFLIRFDGEKLTYAKDLYPQYFKKVVKYYKDIMSKGSNDVSHWYFLANAQVKSNMYNDALNSIKKGIDAMNDENGPSKGFEDDFSVLKAQALNGLKKYNEAKQLSEEVAIKQLKKLDKNKKDKDDKDSLGYIQEENILQDIYLGLVKSCYGLKQDDEGLQYYQKYLVIAKNLQKKEFYICKVVKESIEPLDEIK</sequence>
<name>A0A401UPH6_9CLOT</name>
<dbReference type="SUPFAM" id="SSF48452">
    <property type="entry name" value="TPR-like"/>
    <property type="match status" value="1"/>
</dbReference>
<dbReference type="EMBL" id="BHYK01000018">
    <property type="protein sequence ID" value="GCD11442.1"/>
    <property type="molecule type" value="Genomic_DNA"/>
</dbReference>
<proteinExistence type="predicted"/>
<feature type="signal peptide" evidence="1">
    <location>
        <begin position="1"/>
        <end position="19"/>
    </location>
</feature>
<feature type="chain" id="PRO_5039589650" description="Lipoprotein" evidence="1">
    <location>
        <begin position="20"/>
        <end position="395"/>
    </location>
</feature>
<gene>
    <name evidence="2" type="ORF">Ctaglu_30650</name>
</gene>
<protein>
    <recommendedName>
        <fullName evidence="4">Lipoprotein</fullName>
    </recommendedName>
</protein>
<accession>A0A401UPH6</accession>